<dbReference type="OrthoDB" id="56053at2157"/>
<reference evidence="3 4" key="1">
    <citation type="submission" date="2016-10" db="EMBL/GenBank/DDBJ databases">
        <authorList>
            <person name="de Groot N.N."/>
        </authorList>
    </citation>
    <scope>NUCLEOTIDE SEQUENCE [LARGE SCALE GENOMIC DNA]</scope>
    <source>
        <strain evidence="3 4">CGMCC 1.10457</strain>
    </source>
</reference>
<dbReference type="Gene3D" id="1.10.10.10">
    <property type="entry name" value="Winged helix-like DNA-binding domain superfamily/Winged helix DNA-binding domain"/>
    <property type="match status" value="1"/>
</dbReference>
<name>A0A1I6MC91_9EURY</name>
<keyword evidence="4" id="KW-1185">Reference proteome</keyword>
<proteinExistence type="predicted"/>
<dbReference type="InterPro" id="IPR036388">
    <property type="entry name" value="WH-like_DNA-bd_sf"/>
</dbReference>
<dbReference type="EMBL" id="FOZK01000006">
    <property type="protein sequence ID" value="SFS13212.1"/>
    <property type="molecule type" value="Genomic_DNA"/>
</dbReference>
<accession>A0A1I6MC91</accession>
<feature type="region of interest" description="Disordered" evidence="1">
    <location>
        <begin position="1"/>
        <end position="43"/>
    </location>
</feature>
<evidence type="ECO:0000313" key="3">
    <source>
        <dbReference type="EMBL" id="SFS13212.1"/>
    </source>
</evidence>
<organism evidence="3 4">
    <name type="scientific">Halomicrobium zhouii</name>
    <dbReference type="NCBI Taxonomy" id="767519"/>
    <lineage>
        <taxon>Archaea</taxon>
        <taxon>Methanobacteriati</taxon>
        <taxon>Methanobacteriota</taxon>
        <taxon>Stenosarchaea group</taxon>
        <taxon>Halobacteria</taxon>
        <taxon>Halobacteriales</taxon>
        <taxon>Haloarculaceae</taxon>
        <taxon>Halomicrobium</taxon>
    </lineage>
</organism>
<dbReference type="InterPro" id="IPR005149">
    <property type="entry name" value="Tscrpt_reg_PadR_N"/>
</dbReference>
<dbReference type="InterPro" id="IPR036390">
    <property type="entry name" value="WH_DNA-bd_sf"/>
</dbReference>
<evidence type="ECO:0000313" key="4">
    <source>
        <dbReference type="Proteomes" id="UP000199062"/>
    </source>
</evidence>
<dbReference type="Pfam" id="PF03551">
    <property type="entry name" value="PadR"/>
    <property type="match status" value="1"/>
</dbReference>
<protein>
    <submittedName>
        <fullName evidence="3">Transcriptional regulator PadR-like family protein</fullName>
    </submittedName>
</protein>
<dbReference type="Proteomes" id="UP000199062">
    <property type="component" value="Unassembled WGS sequence"/>
</dbReference>
<dbReference type="AlphaFoldDB" id="A0A1I6MC91"/>
<dbReference type="SUPFAM" id="SSF46785">
    <property type="entry name" value="Winged helix' DNA-binding domain"/>
    <property type="match status" value="1"/>
</dbReference>
<feature type="domain" description="Transcription regulator PadR N-terminal" evidence="2">
    <location>
        <begin position="77"/>
        <end position="132"/>
    </location>
</feature>
<evidence type="ECO:0000259" key="2">
    <source>
        <dbReference type="Pfam" id="PF03551"/>
    </source>
</evidence>
<sequence length="166" mass="17705">MSGDNLRRVAAGDTAGQSPDERLTPLVSGHVPDRTSTPADRGGEWDELLSSAGEAAADGGVAVDNGLVTESLDEILLAMIASSSTETHGTGLMEELERQFDVQLSPGTVYPRLHELEDDGTLAVHELVQTKQYSVSDRSAAKSRIERAVQQHLAMGMFLQTALDAM</sequence>
<evidence type="ECO:0000256" key="1">
    <source>
        <dbReference type="SAM" id="MobiDB-lite"/>
    </source>
</evidence>
<gene>
    <name evidence="3" type="ORF">SAMN05216559_4223</name>
</gene>